<evidence type="ECO:0000259" key="1">
    <source>
        <dbReference type="Pfam" id="PF18765"/>
    </source>
</evidence>
<dbReference type="InterPro" id="IPR043519">
    <property type="entry name" value="NT_sf"/>
</dbReference>
<dbReference type="PANTHER" id="PTHR43852:SF3">
    <property type="entry name" value="NUCLEOTIDYLTRANSFERASE"/>
    <property type="match status" value="1"/>
</dbReference>
<protein>
    <submittedName>
        <fullName evidence="2">Nucleotidyltransferase domain-containing protein</fullName>
    </submittedName>
</protein>
<name>A0A2J0KUY0_9BACT</name>
<dbReference type="GO" id="GO:0016740">
    <property type="term" value="F:transferase activity"/>
    <property type="evidence" value="ECO:0007669"/>
    <property type="project" value="UniProtKB-KW"/>
</dbReference>
<dbReference type="NCBIfam" id="NF047752">
    <property type="entry name" value="MntA_antitoxin"/>
    <property type="match status" value="1"/>
</dbReference>
<sequence>MTQKKLYVINKAMNSPINIDKAIFKKHRVKLAYLFGSRAKGNAAPESDFDIAVLFENPSDTLALEETSFLSLGLSKFFPTKIDIVSLNAASLLLKYEVAAHNAVLYSKNEKERINFEVSVIKEYIDEKPIRDLYDKALYKSILLNS</sequence>
<dbReference type="CDD" id="cd05403">
    <property type="entry name" value="NT_KNTase_like"/>
    <property type="match status" value="1"/>
</dbReference>
<proteinExistence type="predicted"/>
<dbReference type="EMBL" id="PEWV01000012">
    <property type="protein sequence ID" value="PIU42298.1"/>
    <property type="molecule type" value="Genomic_DNA"/>
</dbReference>
<dbReference type="Gene3D" id="3.30.460.10">
    <property type="entry name" value="Beta Polymerase, domain 2"/>
    <property type="match status" value="1"/>
</dbReference>
<dbReference type="InterPro" id="IPR052930">
    <property type="entry name" value="TA_antitoxin_MntA"/>
</dbReference>
<gene>
    <name evidence="2" type="ORF">COS99_01040</name>
</gene>
<dbReference type="SUPFAM" id="SSF81301">
    <property type="entry name" value="Nucleotidyltransferase"/>
    <property type="match status" value="1"/>
</dbReference>
<dbReference type="Pfam" id="PF18765">
    <property type="entry name" value="Polbeta"/>
    <property type="match status" value="1"/>
</dbReference>
<evidence type="ECO:0000313" key="3">
    <source>
        <dbReference type="Proteomes" id="UP000230052"/>
    </source>
</evidence>
<dbReference type="Proteomes" id="UP000230052">
    <property type="component" value="Unassembled WGS sequence"/>
</dbReference>
<dbReference type="PANTHER" id="PTHR43852">
    <property type="entry name" value="NUCLEOTIDYLTRANSFERASE"/>
    <property type="match status" value="1"/>
</dbReference>
<reference evidence="2 3" key="1">
    <citation type="submission" date="2017-09" db="EMBL/GenBank/DDBJ databases">
        <title>Depth-based differentiation of microbial function through sediment-hosted aquifers and enrichment of novel symbionts in the deep terrestrial subsurface.</title>
        <authorList>
            <person name="Probst A.J."/>
            <person name="Ladd B."/>
            <person name="Jarett J.K."/>
            <person name="Geller-Mcgrath D.E."/>
            <person name="Sieber C.M."/>
            <person name="Emerson J.B."/>
            <person name="Anantharaman K."/>
            <person name="Thomas B.C."/>
            <person name="Malmstrom R."/>
            <person name="Stieglmeier M."/>
            <person name="Klingl A."/>
            <person name="Woyke T."/>
            <person name="Ryan C.M."/>
            <person name="Banfield J.F."/>
        </authorList>
    </citation>
    <scope>NUCLEOTIDE SEQUENCE [LARGE SCALE GENOMIC DNA]</scope>
    <source>
        <strain evidence="2">CG07_land_8_20_14_0_80_42_15</strain>
    </source>
</reference>
<dbReference type="AlphaFoldDB" id="A0A2J0KUY0"/>
<evidence type="ECO:0000313" key="2">
    <source>
        <dbReference type="EMBL" id="PIU42298.1"/>
    </source>
</evidence>
<organism evidence="2 3">
    <name type="scientific">Candidatus Aquitaenariimonas noxiae</name>
    <dbReference type="NCBI Taxonomy" id="1974741"/>
    <lineage>
        <taxon>Bacteria</taxon>
        <taxon>Pseudomonadati</taxon>
        <taxon>Candidatus Omnitrophota</taxon>
        <taxon>Candidatus Aquitaenariimonas</taxon>
    </lineage>
</organism>
<accession>A0A2J0KUY0</accession>
<feature type="domain" description="Polymerase beta nucleotidyltransferase" evidence="1">
    <location>
        <begin position="21"/>
        <end position="110"/>
    </location>
</feature>
<dbReference type="InterPro" id="IPR041633">
    <property type="entry name" value="Polbeta"/>
</dbReference>
<comment type="caution">
    <text evidence="2">The sequence shown here is derived from an EMBL/GenBank/DDBJ whole genome shotgun (WGS) entry which is preliminary data.</text>
</comment>
<keyword evidence="2" id="KW-0808">Transferase</keyword>